<sequence>MDDPINPFQVSSSSSSGSASSRPQSKQNANHLLTKIGQSSTSTPRTEANNRRRFGGLFASFGLSNGNESPLRAPLGTPAKTSSSLRGGSITNIENDEDLVPGVTSGIWSFAERMKELTIGSPAMGKSVQRDYVDEDLESGDGLMSLPDEILLQILLHLPATINQLHLISTISTRFYDLSRTPALWLQIFHEAGFELNDYACTHGVAVEYPPSGQWTGNHWTKVDDAAITDENPPSKLKADAEENPEDGIPIHYPTLVRSRMTLQKLIHDPNHLPIPTVLSGHTDAVYCTARYRHFIFTGSRDTSIRIYDLRTQKCIWVTKEAHQRSVLSIALDLDEDGMGILVTGSSDTSIGIWSISLNAQNGEQMKRIRSIQQDSSVLSVRISSEYIISSNKDKSIRVYPRDGEDTYDLVRKLEGHTQPVNSLSSSPDSRKVLSGSGDGTWKIWDIPSGSIDKEGRGGRGIACVEWIDDYILTGDGDNLVKIYSATTGDLMHTFKGHTDLVRSVAMNKSAGVVISAGYDKAIRMWDVSSGKLIKIINEDRASLVFDLHMTPGQIIAAKQDGSIHIFDFTSDLPYVDLFA</sequence>
<dbReference type="SUPFAM" id="SSF50978">
    <property type="entry name" value="WD40 repeat-like"/>
    <property type="match status" value="1"/>
</dbReference>
<feature type="repeat" description="WD" evidence="3">
    <location>
        <begin position="495"/>
        <end position="536"/>
    </location>
</feature>
<gene>
    <name evidence="6" type="ORF">I303_105456</name>
</gene>
<dbReference type="InterPro" id="IPR036047">
    <property type="entry name" value="F-box-like_dom_sf"/>
</dbReference>
<keyword evidence="7" id="KW-1185">Reference proteome</keyword>
<dbReference type="InterPro" id="IPR019775">
    <property type="entry name" value="WD40_repeat_CS"/>
</dbReference>
<dbReference type="Pfam" id="PF12937">
    <property type="entry name" value="F-box-like"/>
    <property type="match status" value="1"/>
</dbReference>
<dbReference type="PANTHER" id="PTHR22847">
    <property type="entry name" value="WD40 REPEAT PROTEIN"/>
    <property type="match status" value="1"/>
</dbReference>
<feature type="compositionally biased region" description="Polar residues" evidence="4">
    <location>
        <begin position="22"/>
        <end position="47"/>
    </location>
</feature>
<dbReference type="Gene3D" id="2.130.10.10">
    <property type="entry name" value="YVTN repeat-like/Quinoprotein amine dehydrogenase"/>
    <property type="match status" value="2"/>
</dbReference>
<reference evidence="6" key="2">
    <citation type="submission" date="2024-02" db="EMBL/GenBank/DDBJ databases">
        <title>Comparative genomics of Cryptococcus and Kwoniella reveals pathogenesis evolution and contrasting modes of karyotype evolution via chromosome fusion or intercentromeric recombination.</title>
        <authorList>
            <person name="Coelho M.A."/>
            <person name="David-Palma M."/>
            <person name="Shea T."/>
            <person name="Bowers K."/>
            <person name="McGinley-Smith S."/>
            <person name="Mohammad A.W."/>
            <person name="Gnirke A."/>
            <person name="Yurkov A.M."/>
            <person name="Nowrousian M."/>
            <person name="Sun S."/>
            <person name="Cuomo C.A."/>
            <person name="Heitman J."/>
        </authorList>
    </citation>
    <scope>NUCLEOTIDE SEQUENCE</scope>
    <source>
        <strain evidence="6">CBS 10117</strain>
    </source>
</reference>
<dbReference type="SMART" id="SM00320">
    <property type="entry name" value="WD40"/>
    <property type="match status" value="7"/>
</dbReference>
<keyword evidence="2" id="KW-0677">Repeat</keyword>
<dbReference type="SUPFAM" id="SSF81383">
    <property type="entry name" value="F-box domain"/>
    <property type="match status" value="1"/>
</dbReference>
<dbReference type="EMBL" id="CP144535">
    <property type="protein sequence ID" value="WWC62858.1"/>
    <property type="molecule type" value="Genomic_DNA"/>
</dbReference>
<proteinExistence type="predicted"/>
<feature type="repeat" description="WD" evidence="3">
    <location>
        <begin position="414"/>
        <end position="455"/>
    </location>
</feature>
<dbReference type="PROSITE" id="PS50082">
    <property type="entry name" value="WD_REPEATS_2"/>
    <property type="match status" value="4"/>
</dbReference>
<dbReference type="Proteomes" id="UP000078595">
    <property type="component" value="Chromosome 6"/>
</dbReference>
<dbReference type="InterPro" id="IPR020472">
    <property type="entry name" value="WD40_PAC1"/>
</dbReference>
<dbReference type="PRINTS" id="PR00320">
    <property type="entry name" value="GPROTEINBRPT"/>
</dbReference>
<dbReference type="GeneID" id="28968802"/>
<dbReference type="CDD" id="cd00200">
    <property type="entry name" value="WD40"/>
    <property type="match status" value="1"/>
</dbReference>
<dbReference type="Gene3D" id="1.20.1280.50">
    <property type="match status" value="1"/>
</dbReference>
<dbReference type="KEGG" id="kdj:28968802"/>
<dbReference type="InterPro" id="IPR036322">
    <property type="entry name" value="WD40_repeat_dom_sf"/>
</dbReference>
<evidence type="ECO:0000313" key="6">
    <source>
        <dbReference type="EMBL" id="WWC62858.1"/>
    </source>
</evidence>
<evidence type="ECO:0000256" key="4">
    <source>
        <dbReference type="SAM" id="MobiDB-lite"/>
    </source>
</evidence>
<feature type="repeat" description="WD" evidence="3">
    <location>
        <begin position="320"/>
        <end position="357"/>
    </location>
</feature>
<feature type="repeat" description="WD" evidence="3">
    <location>
        <begin position="279"/>
        <end position="318"/>
    </location>
</feature>
<evidence type="ECO:0000256" key="3">
    <source>
        <dbReference type="PROSITE-ProRule" id="PRU00221"/>
    </source>
</evidence>
<dbReference type="InterPro" id="IPR001810">
    <property type="entry name" value="F-box_dom"/>
</dbReference>
<dbReference type="InterPro" id="IPR015943">
    <property type="entry name" value="WD40/YVTN_repeat-like_dom_sf"/>
</dbReference>
<dbReference type="Pfam" id="PF00400">
    <property type="entry name" value="WD40"/>
    <property type="match status" value="4"/>
</dbReference>
<evidence type="ECO:0000256" key="1">
    <source>
        <dbReference type="ARBA" id="ARBA00022574"/>
    </source>
</evidence>
<dbReference type="AlphaFoldDB" id="A0AAJ8MIT5"/>
<dbReference type="PROSITE" id="PS00678">
    <property type="entry name" value="WD_REPEATS_1"/>
    <property type="match status" value="2"/>
</dbReference>
<keyword evidence="1 3" id="KW-0853">WD repeat</keyword>
<evidence type="ECO:0000256" key="2">
    <source>
        <dbReference type="ARBA" id="ARBA00022737"/>
    </source>
</evidence>
<dbReference type="PROSITE" id="PS50294">
    <property type="entry name" value="WD_REPEATS_REGION"/>
    <property type="match status" value="2"/>
</dbReference>
<feature type="domain" description="F-box" evidence="5">
    <location>
        <begin position="140"/>
        <end position="188"/>
    </location>
</feature>
<protein>
    <recommendedName>
        <fullName evidence="5">F-box domain-containing protein</fullName>
    </recommendedName>
</protein>
<evidence type="ECO:0000313" key="7">
    <source>
        <dbReference type="Proteomes" id="UP000078595"/>
    </source>
</evidence>
<feature type="compositionally biased region" description="Low complexity" evidence="4">
    <location>
        <begin position="11"/>
        <end position="21"/>
    </location>
</feature>
<feature type="region of interest" description="Disordered" evidence="4">
    <location>
        <begin position="1"/>
        <end position="51"/>
    </location>
</feature>
<dbReference type="GO" id="GO:1990234">
    <property type="term" value="C:transferase complex"/>
    <property type="evidence" value="ECO:0007669"/>
    <property type="project" value="UniProtKB-ARBA"/>
</dbReference>
<evidence type="ECO:0000259" key="5">
    <source>
        <dbReference type="PROSITE" id="PS50181"/>
    </source>
</evidence>
<accession>A0AAJ8MIT5</accession>
<reference evidence="6" key="1">
    <citation type="submission" date="2013-07" db="EMBL/GenBank/DDBJ databases">
        <authorList>
            <consortium name="The Broad Institute Genome Sequencing Platform"/>
            <person name="Cuomo C."/>
            <person name="Litvintseva A."/>
            <person name="Chen Y."/>
            <person name="Heitman J."/>
            <person name="Sun S."/>
            <person name="Springer D."/>
            <person name="Dromer F."/>
            <person name="Young S.K."/>
            <person name="Zeng Q."/>
            <person name="Gargeya S."/>
            <person name="Fitzgerald M."/>
            <person name="Abouelleil A."/>
            <person name="Alvarado L."/>
            <person name="Berlin A.M."/>
            <person name="Chapman S.B."/>
            <person name="Dewar J."/>
            <person name="Goldberg J."/>
            <person name="Griggs A."/>
            <person name="Gujja S."/>
            <person name="Hansen M."/>
            <person name="Howarth C."/>
            <person name="Imamovic A."/>
            <person name="Larimer J."/>
            <person name="McCowan C."/>
            <person name="Murphy C."/>
            <person name="Pearson M."/>
            <person name="Priest M."/>
            <person name="Roberts A."/>
            <person name="Saif S."/>
            <person name="Shea T."/>
            <person name="Sykes S."/>
            <person name="Wortman J."/>
            <person name="Nusbaum C."/>
            <person name="Birren B."/>
        </authorList>
    </citation>
    <scope>NUCLEOTIDE SEQUENCE</scope>
    <source>
        <strain evidence="6">CBS 10117</strain>
    </source>
</reference>
<dbReference type="PANTHER" id="PTHR22847:SF637">
    <property type="entry name" value="WD REPEAT DOMAIN 5B"/>
    <property type="match status" value="1"/>
</dbReference>
<name>A0AAJ8MIT5_9TREE</name>
<dbReference type="InterPro" id="IPR001680">
    <property type="entry name" value="WD40_rpt"/>
</dbReference>
<dbReference type="PROSITE" id="PS50181">
    <property type="entry name" value="FBOX"/>
    <property type="match status" value="1"/>
</dbReference>
<organism evidence="6 7">
    <name type="scientific">Kwoniella dejecticola CBS 10117</name>
    <dbReference type="NCBI Taxonomy" id="1296121"/>
    <lineage>
        <taxon>Eukaryota</taxon>
        <taxon>Fungi</taxon>
        <taxon>Dikarya</taxon>
        <taxon>Basidiomycota</taxon>
        <taxon>Agaricomycotina</taxon>
        <taxon>Tremellomycetes</taxon>
        <taxon>Tremellales</taxon>
        <taxon>Cryptococcaceae</taxon>
        <taxon>Kwoniella</taxon>
    </lineage>
</organism>
<dbReference type="RefSeq" id="XP_018262088.2">
    <property type="nucleotide sequence ID" value="XM_018408397.2"/>
</dbReference>